<dbReference type="AlphaFoldDB" id="A0A1D9Q047"/>
<evidence type="ECO:0000256" key="1">
    <source>
        <dbReference type="SAM" id="Coils"/>
    </source>
</evidence>
<gene>
    <name evidence="2" type="ORF">sscle_03g030940</name>
</gene>
<name>A0A1D9Q047_SCLS1</name>
<evidence type="ECO:0000313" key="2">
    <source>
        <dbReference type="EMBL" id="APA08324.1"/>
    </source>
</evidence>
<protein>
    <submittedName>
        <fullName evidence="2">Uncharacterized protein</fullName>
    </submittedName>
</protein>
<sequence length="397" mass="45510">MNSFTSFLSSYNALVGRWQKILDFLKSTEERAAESPEILRMIQVLKESCNEFQRFQVKLDYFGAESPSEHLASHHKELRSDFNKIRACFAALVQSIRNYHKSREMARSSFARPVKSPRRSVSFADSQDTKSTTAQMEGASILRRSPKKLIIAFPHHQSISARVRKPHIVTRKQAELTLVLHISKEYLSLNARPEINMEEELRLSVLRCKKAEEDEARKQAEAAEEITRVAAAEQEAAKLHQEAQIQQIANQPPFDFDNPATWKNCNRTITDDGMPVSTSRAHVPDMEEIRQALITTTTEMFHIDKLKATASTIKLKVRNHLHLERDFFSKNGWAERADMIIMRAFQEAWVVFVGDITAGAEELVLLDHRLNFYIATSGLGRHFMRIYGLGYDGGYWL</sequence>
<reference evidence="3" key="1">
    <citation type="journal article" date="2017" name="Genome Biol. Evol.">
        <title>The complete genome sequence of the phytopathogenic fungus Sclerotinia sclerotiorum reveals insights into the genome architecture of broad host range pathogens.</title>
        <authorList>
            <person name="Derbyshire M."/>
            <person name="Denton-Giles M."/>
            <person name="Hegedus D."/>
            <person name="Seifbarghy S."/>
            <person name="Rollins J."/>
            <person name="van Kan J."/>
            <person name="Seidl M.F."/>
            <person name="Faino L."/>
            <person name="Mbengue M."/>
            <person name="Navaud O."/>
            <person name="Raffaele S."/>
            <person name="Hammond-Kosack K."/>
            <person name="Heard S."/>
            <person name="Oliver R."/>
        </authorList>
    </citation>
    <scope>NUCLEOTIDE SEQUENCE [LARGE SCALE GENOMIC DNA]</scope>
    <source>
        <strain evidence="3">ATCC 18683 / 1980 / Ss-1</strain>
    </source>
</reference>
<dbReference type="EMBL" id="CP017816">
    <property type="protein sequence ID" value="APA08324.1"/>
    <property type="molecule type" value="Genomic_DNA"/>
</dbReference>
<keyword evidence="1" id="KW-0175">Coiled coil</keyword>
<dbReference type="Proteomes" id="UP000177798">
    <property type="component" value="Chromosome 3"/>
</dbReference>
<proteinExistence type="predicted"/>
<dbReference type="OrthoDB" id="3542221at2759"/>
<organism evidence="2 3">
    <name type="scientific">Sclerotinia sclerotiorum (strain ATCC 18683 / 1980 / Ss-1)</name>
    <name type="common">White mold</name>
    <name type="synonym">Whetzelinia sclerotiorum</name>
    <dbReference type="NCBI Taxonomy" id="665079"/>
    <lineage>
        <taxon>Eukaryota</taxon>
        <taxon>Fungi</taxon>
        <taxon>Dikarya</taxon>
        <taxon>Ascomycota</taxon>
        <taxon>Pezizomycotina</taxon>
        <taxon>Leotiomycetes</taxon>
        <taxon>Helotiales</taxon>
        <taxon>Sclerotiniaceae</taxon>
        <taxon>Sclerotinia</taxon>
    </lineage>
</organism>
<feature type="coiled-coil region" evidence="1">
    <location>
        <begin position="206"/>
        <end position="249"/>
    </location>
</feature>
<evidence type="ECO:0000313" key="3">
    <source>
        <dbReference type="Proteomes" id="UP000177798"/>
    </source>
</evidence>
<accession>A0A1D9Q047</accession>
<dbReference type="VEuPathDB" id="FungiDB:sscle_03g030940"/>